<keyword evidence="2" id="KW-1185">Reference proteome</keyword>
<dbReference type="Proteomes" id="UP001211065">
    <property type="component" value="Unassembled WGS sequence"/>
</dbReference>
<accession>A0AAD5XZ76</accession>
<reference evidence="1" key="1">
    <citation type="submission" date="2020-05" db="EMBL/GenBank/DDBJ databases">
        <title>Phylogenomic resolution of chytrid fungi.</title>
        <authorList>
            <person name="Stajich J.E."/>
            <person name="Amses K."/>
            <person name="Simmons R."/>
            <person name="Seto K."/>
            <person name="Myers J."/>
            <person name="Bonds A."/>
            <person name="Quandt C.A."/>
            <person name="Barry K."/>
            <person name="Liu P."/>
            <person name="Grigoriev I."/>
            <person name="Longcore J.E."/>
            <person name="James T.Y."/>
        </authorList>
    </citation>
    <scope>NUCLEOTIDE SEQUENCE</scope>
    <source>
        <strain evidence="1">JEL0476</strain>
    </source>
</reference>
<sequence>MFNNNGKEFLTKVIGIRRYFTFADYLTAEGLEKCLPVEEVKTIEDGVKVYRQYFSEDEEDHYGVVAFEVERV</sequence>
<proteinExistence type="predicted"/>
<dbReference type="AlphaFoldDB" id="A0AAD5XZ76"/>
<dbReference type="SUPFAM" id="SSF88697">
    <property type="entry name" value="PUA domain-like"/>
    <property type="match status" value="1"/>
</dbReference>
<comment type="caution">
    <text evidence="1">The sequence shown here is derived from an EMBL/GenBank/DDBJ whole genome shotgun (WGS) entry which is preliminary data.</text>
</comment>
<name>A0AAD5XZ76_9FUNG</name>
<organism evidence="1 2">
    <name type="scientific">Clydaea vesicula</name>
    <dbReference type="NCBI Taxonomy" id="447962"/>
    <lineage>
        <taxon>Eukaryota</taxon>
        <taxon>Fungi</taxon>
        <taxon>Fungi incertae sedis</taxon>
        <taxon>Chytridiomycota</taxon>
        <taxon>Chytridiomycota incertae sedis</taxon>
        <taxon>Chytridiomycetes</taxon>
        <taxon>Lobulomycetales</taxon>
        <taxon>Lobulomycetaceae</taxon>
        <taxon>Clydaea</taxon>
    </lineage>
</organism>
<gene>
    <name evidence="1" type="ORF">HK099_006229</name>
</gene>
<dbReference type="EMBL" id="JADGJW010000524">
    <property type="protein sequence ID" value="KAJ3215725.1"/>
    <property type="molecule type" value="Genomic_DNA"/>
</dbReference>
<evidence type="ECO:0008006" key="3">
    <source>
        <dbReference type="Google" id="ProtNLM"/>
    </source>
</evidence>
<evidence type="ECO:0000313" key="2">
    <source>
        <dbReference type="Proteomes" id="UP001211065"/>
    </source>
</evidence>
<dbReference type="Gene3D" id="2.30.130.30">
    <property type="entry name" value="Hypothetical protein"/>
    <property type="match status" value="1"/>
</dbReference>
<protein>
    <recommendedName>
        <fullName evidence="3">ASCH domain-containing protein</fullName>
    </recommendedName>
</protein>
<dbReference type="InterPro" id="IPR015947">
    <property type="entry name" value="PUA-like_sf"/>
</dbReference>
<evidence type="ECO:0000313" key="1">
    <source>
        <dbReference type="EMBL" id="KAJ3215725.1"/>
    </source>
</evidence>